<evidence type="ECO:0000256" key="1">
    <source>
        <dbReference type="ARBA" id="ARBA00008425"/>
    </source>
</evidence>
<dbReference type="InterPro" id="IPR014503">
    <property type="entry name" value="Clavaminate_syn-like"/>
</dbReference>
<dbReference type="PIRSF" id="PIRSF019543">
    <property type="entry name" value="Clavaminate_syn"/>
    <property type="match status" value="1"/>
</dbReference>
<dbReference type="Pfam" id="PF02668">
    <property type="entry name" value="TauD"/>
    <property type="match status" value="1"/>
</dbReference>
<evidence type="ECO:0000256" key="4">
    <source>
        <dbReference type="ARBA" id="ARBA00023004"/>
    </source>
</evidence>
<feature type="binding site" evidence="6">
    <location>
        <position position="148"/>
    </location>
    <ligand>
        <name>Fe cation</name>
        <dbReference type="ChEBI" id="CHEBI:24875"/>
    </ligand>
</feature>
<comment type="similarity">
    <text evidence="1">Belongs to the clavaminate synthase family.</text>
</comment>
<keyword evidence="9" id="KW-1185">Reference proteome</keyword>
<proteinExistence type="inferred from homology"/>
<feature type="binding site" evidence="5">
    <location>
        <position position="311"/>
    </location>
    <ligand>
        <name>2-oxoglutarate</name>
        <dbReference type="ChEBI" id="CHEBI:16810"/>
    </ligand>
</feature>
<dbReference type="EMBL" id="VIWV01000001">
    <property type="protein sequence ID" value="TWF84635.1"/>
    <property type="molecule type" value="Genomic_DNA"/>
</dbReference>
<evidence type="ECO:0000313" key="9">
    <source>
        <dbReference type="Proteomes" id="UP000316603"/>
    </source>
</evidence>
<gene>
    <name evidence="8" type="ORF">FHX78_111570</name>
</gene>
<feature type="binding site" evidence="6">
    <location>
        <position position="150"/>
    </location>
    <ligand>
        <name>Fe cation</name>
        <dbReference type="ChEBI" id="CHEBI:24875"/>
    </ligand>
</feature>
<accession>A0A561TBZ7</accession>
<dbReference type="NCBIfam" id="NF041363">
    <property type="entry name" value="GntD_guanitoxin"/>
    <property type="match status" value="1"/>
</dbReference>
<feature type="binding site" evidence="6">
    <location>
        <position position="297"/>
    </location>
    <ligand>
        <name>Fe cation</name>
        <dbReference type="ChEBI" id="CHEBI:24875"/>
    </ligand>
</feature>
<dbReference type="GO" id="GO:0016491">
    <property type="term" value="F:oxidoreductase activity"/>
    <property type="evidence" value="ECO:0007669"/>
    <property type="project" value="UniProtKB-KW"/>
</dbReference>
<sequence length="338" mass="37225">MLTRIDLSAEDRDAVAALCAEAAGEHPAADDPAFLREAPLFAHRLPRAVRAALAGLHADDGPSALVIGGLDVPDEAIGPTPASWREGRPVPPAVHRLENALVLYSSLLGDVFGWATQQDGRLVHDVVPTRGHEDEQLGSGSTAPLMWHTEEAFHPCRADYVVLMCLRNPDGVATTVGGLDPSVLTEEERRCAFEPRFRIRPDKSHLEAYNAENADRHREGFDRTERMNEEPDAVPVLFGAPHDPFLQIDPAYMDTAPGDEPARRTLDRIGEAIEGGLTDVPLRPGDVVFIDNFRLVHGRQPFKARYDGTDRWLKRVNVTRDLRKSSAMRLPDAVRVVA</sequence>
<name>A0A561TBZ7_9ACTN</name>
<keyword evidence="2 6" id="KW-0479">Metal-binding</keyword>
<dbReference type="InterPro" id="IPR042098">
    <property type="entry name" value="TauD-like_sf"/>
</dbReference>
<evidence type="ECO:0000256" key="2">
    <source>
        <dbReference type="ARBA" id="ARBA00022723"/>
    </source>
</evidence>
<evidence type="ECO:0000256" key="3">
    <source>
        <dbReference type="ARBA" id="ARBA00023002"/>
    </source>
</evidence>
<feature type="binding site" evidence="5">
    <location>
        <position position="174"/>
    </location>
    <ligand>
        <name>2-oxoglutarate</name>
        <dbReference type="ChEBI" id="CHEBI:16810"/>
    </ligand>
</feature>
<evidence type="ECO:0000313" key="8">
    <source>
        <dbReference type="EMBL" id="TWF84635.1"/>
    </source>
</evidence>
<dbReference type="SUPFAM" id="SSF51197">
    <property type="entry name" value="Clavaminate synthase-like"/>
    <property type="match status" value="1"/>
</dbReference>
<evidence type="ECO:0000256" key="5">
    <source>
        <dbReference type="PIRSR" id="PIRSR019543-1"/>
    </source>
</evidence>
<feature type="domain" description="TauD/TfdA-like" evidence="7">
    <location>
        <begin position="226"/>
        <end position="316"/>
    </location>
</feature>
<feature type="binding site" evidence="5">
    <location>
        <position position="315"/>
    </location>
    <ligand>
        <name>2-oxoglutarate</name>
        <dbReference type="ChEBI" id="CHEBI:16810"/>
    </ligand>
</feature>
<dbReference type="InterPro" id="IPR053447">
    <property type="entry name" value="Alpha-KG_dependent_hydroxylase"/>
</dbReference>
<dbReference type="InterPro" id="IPR003819">
    <property type="entry name" value="TauD/TfdA-like"/>
</dbReference>
<comment type="caution">
    <text evidence="8">The sequence shown here is derived from an EMBL/GenBank/DDBJ whole genome shotgun (WGS) entry which is preliminary data.</text>
</comment>
<dbReference type="Gene3D" id="3.60.130.10">
    <property type="entry name" value="Clavaminate synthase-like"/>
    <property type="match status" value="1"/>
</dbReference>
<dbReference type="RefSeq" id="WP_189908732.1">
    <property type="nucleotide sequence ID" value="NZ_BNCE01000023.1"/>
</dbReference>
<organism evidence="8 9">
    <name type="scientific">Streptomyces capillispiralis</name>
    <dbReference type="NCBI Taxonomy" id="68182"/>
    <lineage>
        <taxon>Bacteria</taxon>
        <taxon>Bacillati</taxon>
        <taxon>Actinomycetota</taxon>
        <taxon>Actinomycetes</taxon>
        <taxon>Kitasatosporales</taxon>
        <taxon>Streptomycetaceae</taxon>
        <taxon>Streptomyces</taxon>
    </lineage>
</organism>
<protein>
    <submittedName>
        <fullName evidence="8">Fe(II)/alpha-ketoglutarate-dependent arginine beta-hydroxylase</fullName>
    </submittedName>
</protein>
<evidence type="ECO:0000259" key="7">
    <source>
        <dbReference type="Pfam" id="PF02668"/>
    </source>
</evidence>
<keyword evidence="4 6" id="KW-0408">Iron</keyword>
<keyword evidence="3" id="KW-0560">Oxidoreductase</keyword>
<evidence type="ECO:0000256" key="6">
    <source>
        <dbReference type="PIRSR" id="PIRSR019543-2"/>
    </source>
</evidence>
<dbReference type="Proteomes" id="UP000316603">
    <property type="component" value="Unassembled WGS sequence"/>
</dbReference>
<dbReference type="GO" id="GO:0005506">
    <property type="term" value="F:iron ion binding"/>
    <property type="evidence" value="ECO:0007669"/>
    <property type="project" value="InterPro"/>
</dbReference>
<reference evidence="8 9" key="1">
    <citation type="submission" date="2019-06" db="EMBL/GenBank/DDBJ databases">
        <title>Sequencing the genomes of 1000 actinobacteria strains.</title>
        <authorList>
            <person name="Klenk H.-P."/>
        </authorList>
    </citation>
    <scope>NUCLEOTIDE SEQUENCE [LARGE SCALE GENOMIC DNA]</scope>
    <source>
        <strain evidence="8 9">DSM 41695</strain>
    </source>
</reference>
<dbReference type="AlphaFoldDB" id="A0A561TBZ7"/>